<organism evidence="1 2">
    <name type="scientific">Cryptococcus bacillisporus CA1873</name>
    <dbReference type="NCBI Taxonomy" id="1296111"/>
    <lineage>
        <taxon>Eukaryota</taxon>
        <taxon>Fungi</taxon>
        <taxon>Dikarya</taxon>
        <taxon>Basidiomycota</taxon>
        <taxon>Agaricomycotina</taxon>
        <taxon>Tremellomycetes</taxon>
        <taxon>Tremellales</taxon>
        <taxon>Cryptococcaceae</taxon>
        <taxon>Cryptococcus</taxon>
        <taxon>Cryptococcus gattii species complex</taxon>
    </lineage>
</organism>
<evidence type="ECO:0000313" key="2">
    <source>
        <dbReference type="Proteomes" id="UP000053800"/>
    </source>
</evidence>
<name>A0ABR5BK06_CRYGA</name>
<sequence length="67" mass="8191">YPHLHQLFVLPVRLARCLLALWIFTSFFRLYECLQLVLCRVEVLDRVHQPIHFYTLRQPQPSHFMHC</sequence>
<proteinExistence type="predicted"/>
<accession>A0ABR5BK06</accession>
<dbReference type="Proteomes" id="UP000053800">
    <property type="component" value="Unassembled WGS sequence"/>
</dbReference>
<gene>
    <name evidence="1" type="ORF">I314_00605</name>
</gene>
<protein>
    <submittedName>
        <fullName evidence="1">Uncharacterized protein</fullName>
    </submittedName>
</protein>
<evidence type="ECO:0000313" key="1">
    <source>
        <dbReference type="EMBL" id="KIR69494.1"/>
    </source>
</evidence>
<keyword evidence="2" id="KW-1185">Reference proteome</keyword>
<dbReference type="EMBL" id="KN848889">
    <property type="protein sequence ID" value="KIR69494.1"/>
    <property type="molecule type" value="Genomic_DNA"/>
</dbReference>
<feature type="non-terminal residue" evidence="1">
    <location>
        <position position="1"/>
    </location>
</feature>
<reference evidence="1 2" key="1">
    <citation type="submission" date="2015-01" db="EMBL/GenBank/DDBJ databases">
        <title>The Genome Sequence of Cryptococcus gattii CA1873.</title>
        <authorList>
            <consortium name="The Broad Institute Genomics Platform"/>
            <person name="Cuomo C."/>
            <person name="Litvintseva A."/>
            <person name="Chen Y."/>
            <person name="Heitman J."/>
            <person name="Sun S."/>
            <person name="Springer D."/>
            <person name="Dromer F."/>
            <person name="Young S."/>
            <person name="Zeng Q."/>
            <person name="Gargeya S."/>
            <person name="Abouelleil A."/>
            <person name="Alvarado L."/>
            <person name="Chapman S.B."/>
            <person name="Gainer-Dewar J."/>
            <person name="Goldberg J."/>
            <person name="Griggs A."/>
            <person name="Gujja S."/>
            <person name="Hansen M."/>
            <person name="Howarth C."/>
            <person name="Imamovic A."/>
            <person name="Larimer J."/>
            <person name="Murphy C."/>
            <person name="Naylor J."/>
            <person name="Pearson M."/>
            <person name="Priest M."/>
            <person name="Roberts A."/>
            <person name="Saif S."/>
            <person name="Shea T."/>
            <person name="Sykes S."/>
            <person name="Wortman J."/>
            <person name="Nusbaum C."/>
            <person name="Birren B."/>
        </authorList>
    </citation>
    <scope>NUCLEOTIDE SEQUENCE [LARGE SCALE GENOMIC DNA]</scope>
    <source>
        <strain evidence="1 2">CA1873</strain>
    </source>
</reference>